<dbReference type="AlphaFoldDB" id="X1D5X6"/>
<organism evidence="1">
    <name type="scientific">marine sediment metagenome</name>
    <dbReference type="NCBI Taxonomy" id="412755"/>
    <lineage>
        <taxon>unclassified sequences</taxon>
        <taxon>metagenomes</taxon>
        <taxon>ecological metagenomes</taxon>
    </lineage>
</organism>
<evidence type="ECO:0000313" key="1">
    <source>
        <dbReference type="EMBL" id="GAG91881.1"/>
    </source>
</evidence>
<dbReference type="EMBL" id="BART01022053">
    <property type="protein sequence ID" value="GAG91881.1"/>
    <property type="molecule type" value="Genomic_DNA"/>
</dbReference>
<sequence length="56" mass="6382">MNTGNSSYGTELGRPFLLNAEPTYIIVIKNMGKLDEIRKIFSCFLASERIIILYIL</sequence>
<protein>
    <submittedName>
        <fullName evidence="1">Uncharacterized protein</fullName>
    </submittedName>
</protein>
<proteinExistence type="predicted"/>
<gene>
    <name evidence="1" type="ORF">S01H4_40491</name>
</gene>
<name>X1D5X6_9ZZZZ</name>
<reference evidence="1" key="1">
    <citation type="journal article" date="2014" name="Front. Microbiol.">
        <title>High frequency of phylogenetically diverse reductive dehalogenase-homologous genes in deep subseafloor sedimentary metagenomes.</title>
        <authorList>
            <person name="Kawai M."/>
            <person name="Futagami T."/>
            <person name="Toyoda A."/>
            <person name="Takaki Y."/>
            <person name="Nishi S."/>
            <person name="Hori S."/>
            <person name="Arai W."/>
            <person name="Tsubouchi T."/>
            <person name="Morono Y."/>
            <person name="Uchiyama I."/>
            <person name="Ito T."/>
            <person name="Fujiyama A."/>
            <person name="Inagaki F."/>
            <person name="Takami H."/>
        </authorList>
    </citation>
    <scope>NUCLEOTIDE SEQUENCE</scope>
    <source>
        <strain evidence="1">Expedition CK06-06</strain>
    </source>
</reference>
<accession>X1D5X6</accession>
<comment type="caution">
    <text evidence="1">The sequence shown here is derived from an EMBL/GenBank/DDBJ whole genome shotgun (WGS) entry which is preliminary data.</text>
</comment>